<dbReference type="AlphaFoldDB" id="A0A239HAE3"/>
<dbReference type="OrthoDB" id="963196at2"/>
<accession>A0A239HAE3</accession>
<proteinExistence type="predicted"/>
<reference evidence="2 3" key="1">
    <citation type="submission" date="2017-06" db="EMBL/GenBank/DDBJ databases">
        <authorList>
            <person name="Kim H.J."/>
            <person name="Triplett B.A."/>
        </authorList>
    </citation>
    <scope>NUCLEOTIDE SEQUENCE [LARGE SCALE GENOMIC DNA]</scope>
    <source>
        <strain evidence="2 3">DSM 19307</strain>
    </source>
</reference>
<evidence type="ECO:0000256" key="1">
    <source>
        <dbReference type="ARBA" id="ARBA00022649"/>
    </source>
</evidence>
<keyword evidence="3" id="KW-1185">Reference proteome</keyword>
<sequence>MDYKIRWSPEAVEDLEKIENYLKDNWSEIVLNRFKSSLSNRLKLLSRFPEMHIASPKMPALRKSVLSKETSIIYTLIDNVIYIVGLIDNRSDHDY</sequence>
<organism evidence="2 3">
    <name type="scientific">Ekhidna lutea</name>
    <dbReference type="NCBI Taxonomy" id="447679"/>
    <lineage>
        <taxon>Bacteria</taxon>
        <taxon>Pseudomonadati</taxon>
        <taxon>Bacteroidota</taxon>
        <taxon>Cytophagia</taxon>
        <taxon>Cytophagales</taxon>
        <taxon>Reichenbachiellaceae</taxon>
        <taxon>Ekhidna</taxon>
    </lineage>
</organism>
<keyword evidence="1" id="KW-1277">Toxin-antitoxin system</keyword>
<evidence type="ECO:0000313" key="3">
    <source>
        <dbReference type="Proteomes" id="UP000198393"/>
    </source>
</evidence>
<dbReference type="Pfam" id="PF05016">
    <property type="entry name" value="ParE_toxin"/>
    <property type="match status" value="1"/>
</dbReference>
<dbReference type="Gene3D" id="3.30.2310.20">
    <property type="entry name" value="RelE-like"/>
    <property type="match status" value="1"/>
</dbReference>
<evidence type="ECO:0000313" key="2">
    <source>
        <dbReference type="EMBL" id="SNS78330.1"/>
    </source>
</evidence>
<name>A0A239HAE3_EKHLU</name>
<dbReference type="InterPro" id="IPR007712">
    <property type="entry name" value="RelE/ParE_toxin"/>
</dbReference>
<protein>
    <submittedName>
        <fullName evidence="2">Plasmid stabilization system protein ParE</fullName>
    </submittedName>
</protein>
<dbReference type="InterPro" id="IPR035093">
    <property type="entry name" value="RelE/ParE_toxin_dom_sf"/>
</dbReference>
<dbReference type="Proteomes" id="UP000198393">
    <property type="component" value="Unassembled WGS sequence"/>
</dbReference>
<dbReference type="RefSeq" id="WP_089355971.1">
    <property type="nucleotide sequence ID" value="NZ_FZPD01000002.1"/>
</dbReference>
<gene>
    <name evidence="2" type="ORF">SAMN05421640_1222</name>
</gene>
<dbReference type="EMBL" id="FZPD01000002">
    <property type="protein sequence ID" value="SNS78330.1"/>
    <property type="molecule type" value="Genomic_DNA"/>
</dbReference>